<dbReference type="Proteomes" id="UP001163835">
    <property type="component" value="Unassembled WGS sequence"/>
</dbReference>
<organism evidence="1 2">
    <name type="scientific">Lentinula aff. lateritia</name>
    <dbReference type="NCBI Taxonomy" id="2804960"/>
    <lineage>
        <taxon>Eukaryota</taxon>
        <taxon>Fungi</taxon>
        <taxon>Dikarya</taxon>
        <taxon>Basidiomycota</taxon>
        <taxon>Agaricomycotina</taxon>
        <taxon>Agaricomycetes</taxon>
        <taxon>Agaricomycetidae</taxon>
        <taxon>Agaricales</taxon>
        <taxon>Marasmiineae</taxon>
        <taxon>Omphalotaceae</taxon>
        <taxon>Lentinula</taxon>
    </lineage>
</organism>
<evidence type="ECO:0000313" key="1">
    <source>
        <dbReference type="EMBL" id="KAJ3806439.1"/>
    </source>
</evidence>
<protein>
    <submittedName>
        <fullName evidence="1">Uncharacterized protein</fullName>
    </submittedName>
</protein>
<comment type="caution">
    <text evidence="1">The sequence shown here is derived from an EMBL/GenBank/DDBJ whole genome shotgun (WGS) entry which is preliminary data.</text>
</comment>
<proteinExistence type="predicted"/>
<dbReference type="EMBL" id="MU795425">
    <property type="protein sequence ID" value="KAJ3806439.1"/>
    <property type="molecule type" value="Genomic_DNA"/>
</dbReference>
<gene>
    <name evidence="1" type="ORF">F5876DRAFT_68949</name>
</gene>
<accession>A0ACC1TNV1</accession>
<sequence length="168" mass="18729">MCKWLIQVFRSISAVWRFYDGQQVAAAAVIQRNNFENEMGISVCVPETSIIDLPSRIKQITPYTLPTLPPPQHPPTGGRAGDLLLPHETLASIKRKPQRRGDDRVEETIEEIEKTLGKMCFTPAAFPNNQPVRDTSQAKRRSAFSWVFGGKVLIGTLVFGLKVQIALA</sequence>
<keyword evidence="2" id="KW-1185">Reference proteome</keyword>
<evidence type="ECO:0000313" key="2">
    <source>
        <dbReference type="Proteomes" id="UP001163835"/>
    </source>
</evidence>
<reference evidence="1" key="1">
    <citation type="submission" date="2022-09" db="EMBL/GenBank/DDBJ databases">
        <title>A Global Phylogenomic Analysis of the Shiitake Genus Lentinula.</title>
        <authorList>
            <consortium name="DOE Joint Genome Institute"/>
            <person name="Sierra-Patev S."/>
            <person name="Min B."/>
            <person name="Naranjo-Ortiz M."/>
            <person name="Looney B."/>
            <person name="Konkel Z."/>
            <person name="Slot J.C."/>
            <person name="Sakamoto Y."/>
            <person name="Steenwyk J.L."/>
            <person name="Rokas A."/>
            <person name="Carro J."/>
            <person name="Camarero S."/>
            <person name="Ferreira P."/>
            <person name="Molpeceres G."/>
            <person name="Ruiz-Duenas F.J."/>
            <person name="Serrano A."/>
            <person name="Henrissat B."/>
            <person name="Drula E."/>
            <person name="Hughes K.W."/>
            <person name="Mata J.L."/>
            <person name="Ishikawa N.K."/>
            <person name="Vargas-Isla R."/>
            <person name="Ushijima S."/>
            <person name="Smith C.A."/>
            <person name="Ahrendt S."/>
            <person name="Andreopoulos W."/>
            <person name="He G."/>
            <person name="Labutti K."/>
            <person name="Lipzen A."/>
            <person name="Ng V."/>
            <person name="Riley R."/>
            <person name="Sandor L."/>
            <person name="Barry K."/>
            <person name="Martinez A.T."/>
            <person name="Xiao Y."/>
            <person name="Gibbons J.G."/>
            <person name="Terashima K."/>
            <person name="Grigoriev I.V."/>
            <person name="Hibbett D.S."/>
        </authorList>
    </citation>
    <scope>NUCLEOTIDE SEQUENCE</scope>
    <source>
        <strain evidence="1">TMI1499</strain>
    </source>
</reference>
<name>A0ACC1TNV1_9AGAR</name>